<gene>
    <name evidence="1" type="ORF">IFM89_000267</name>
</gene>
<reference evidence="1 2" key="1">
    <citation type="submission" date="2020-10" db="EMBL/GenBank/DDBJ databases">
        <title>The Coptis chinensis genome and diversification of protoberbering-type alkaloids.</title>
        <authorList>
            <person name="Wang B."/>
            <person name="Shu S."/>
            <person name="Song C."/>
            <person name="Liu Y."/>
        </authorList>
    </citation>
    <scope>NUCLEOTIDE SEQUENCE [LARGE SCALE GENOMIC DNA]</scope>
    <source>
        <strain evidence="1">HL-2020</strain>
        <tissue evidence="1">Leaf</tissue>
    </source>
</reference>
<comment type="caution">
    <text evidence="1">The sequence shown here is derived from an EMBL/GenBank/DDBJ whole genome shotgun (WGS) entry which is preliminary data.</text>
</comment>
<organism evidence="1 2">
    <name type="scientific">Coptis chinensis</name>
    <dbReference type="NCBI Taxonomy" id="261450"/>
    <lineage>
        <taxon>Eukaryota</taxon>
        <taxon>Viridiplantae</taxon>
        <taxon>Streptophyta</taxon>
        <taxon>Embryophyta</taxon>
        <taxon>Tracheophyta</taxon>
        <taxon>Spermatophyta</taxon>
        <taxon>Magnoliopsida</taxon>
        <taxon>Ranunculales</taxon>
        <taxon>Ranunculaceae</taxon>
        <taxon>Coptidoideae</taxon>
        <taxon>Coptis</taxon>
    </lineage>
</organism>
<evidence type="ECO:0000313" key="2">
    <source>
        <dbReference type="Proteomes" id="UP000631114"/>
    </source>
</evidence>
<proteinExistence type="predicted"/>
<accession>A0A835GWR2</accession>
<keyword evidence="2" id="KW-1185">Reference proteome</keyword>
<sequence length="168" mass="19166">MPSKRWFYLGIPYWRISFGYITFQSFGEVFGKRSYVVFIYLPTTSTLETFSLFTQMIYEASLSFREGIEITAGSHSRGRTKLTKKERHSWAIAREAVVPIKILSPTKKGIVLLHGGKGQGYYDLEKKEFKQILIDGIAMGSFEGQDCPHLISPRSLLKYGCVILMFST</sequence>
<protein>
    <submittedName>
        <fullName evidence="1">Uncharacterized protein</fullName>
    </submittedName>
</protein>
<dbReference type="Proteomes" id="UP000631114">
    <property type="component" value="Unassembled WGS sequence"/>
</dbReference>
<dbReference type="EMBL" id="JADFTS010000009">
    <property type="protein sequence ID" value="KAF9587292.1"/>
    <property type="molecule type" value="Genomic_DNA"/>
</dbReference>
<dbReference type="AlphaFoldDB" id="A0A835GWR2"/>
<name>A0A835GWR2_9MAGN</name>
<evidence type="ECO:0000313" key="1">
    <source>
        <dbReference type="EMBL" id="KAF9587292.1"/>
    </source>
</evidence>